<dbReference type="InterPro" id="IPR002938">
    <property type="entry name" value="FAD-bd"/>
</dbReference>
<dbReference type="PANTHER" id="PTHR47469:SF2">
    <property type="entry name" value="OS06G0597600 PROTEIN"/>
    <property type="match status" value="1"/>
</dbReference>
<dbReference type="EMBL" id="CP000378">
    <property type="protein sequence ID" value="ABF76399.1"/>
    <property type="molecule type" value="Genomic_DNA"/>
</dbReference>
<gene>
    <name evidence="3" type="ordered locus">Bcen_1493</name>
</gene>
<dbReference type="AlphaFoldDB" id="A0A0H2XQX8"/>
<dbReference type="InterPro" id="IPR054707">
    <property type="entry name" value="DhpH_subs-bd"/>
</dbReference>
<evidence type="ECO:0000259" key="1">
    <source>
        <dbReference type="Pfam" id="PF01494"/>
    </source>
</evidence>
<dbReference type="GO" id="GO:0004497">
    <property type="term" value="F:monooxygenase activity"/>
    <property type="evidence" value="ECO:0007669"/>
    <property type="project" value="UniProtKB-KW"/>
</dbReference>
<dbReference type="InterPro" id="IPR036188">
    <property type="entry name" value="FAD/NAD-bd_sf"/>
</dbReference>
<organism evidence="3">
    <name type="scientific">Burkholderia orbicola (strain AU 1054)</name>
    <dbReference type="NCBI Taxonomy" id="331271"/>
    <lineage>
        <taxon>Bacteria</taxon>
        <taxon>Pseudomonadati</taxon>
        <taxon>Pseudomonadota</taxon>
        <taxon>Betaproteobacteria</taxon>
        <taxon>Burkholderiales</taxon>
        <taxon>Burkholderiaceae</taxon>
        <taxon>Burkholderia</taxon>
        <taxon>Burkholderia cepacia complex</taxon>
        <taxon>Burkholderia orbicola</taxon>
    </lineage>
</organism>
<accession>A0A0H2XQX8</accession>
<dbReference type="PRINTS" id="PR00420">
    <property type="entry name" value="RNGMNOXGNASE"/>
</dbReference>
<evidence type="ECO:0000259" key="2">
    <source>
        <dbReference type="Pfam" id="PF22607"/>
    </source>
</evidence>
<dbReference type="SUPFAM" id="SSF54373">
    <property type="entry name" value="FAD-linked reductases, C-terminal domain"/>
    <property type="match status" value="1"/>
</dbReference>
<keyword evidence="3" id="KW-0503">Monooxygenase</keyword>
<keyword evidence="3" id="KW-0560">Oxidoreductase</keyword>
<evidence type="ECO:0000313" key="3">
    <source>
        <dbReference type="EMBL" id="ABF76399.1"/>
    </source>
</evidence>
<dbReference type="PANTHER" id="PTHR47469">
    <property type="entry name" value="MONOOXYGENASE-LIKE"/>
    <property type="match status" value="1"/>
</dbReference>
<feature type="domain" description="2,6-dihydroxypyridine 3-monooxygenase substrate binding" evidence="2">
    <location>
        <begin position="168"/>
        <end position="295"/>
    </location>
</feature>
<dbReference type="SUPFAM" id="SSF51905">
    <property type="entry name" value="FAD/NAD(P)-binding domain"/>
    <property type="match status" value="1"/>
</dbReference>
<dbReference type="GO" id="GO:0071949">
    <property type="term" value="F:FAD binding"/>
    <property type="evidence" value="ECO:0007669"/>
    <property type="project" value="InterPro"/>
</dbReference>
<dbReference type="Gene3D" id="3.50.50.60">
    <property type="entry name" value="FAD/NAD(P)-binding domain"/>
    <property type="match status" value="2"/>
</dbReference>
<protein>
    <submittedName>
        <fullName evidence="3">Monooxygenase, FAD-binding protein</fullName>
    </submittedName>
</protein>
<reference evidence="3" key="1">
    <citation type="submission" date="2006-05" db="EMBL/GenBank/DDBJ databases">
        <title>Complete sequence of chromosome 1 of Burkholderia cenocepacia AU 1054.</title>
        <authorList>
            <consortium name="US DOE Joint Genome Institute"/>
            <person name="Copeland A."/>
            <person name="Lucas S."/>
            <person name="Lapidus A."/>
            <person name="Barry K."/>
            <person name="Detter J.C."/>
            <person name="Glavina del Rio T."/>
            <person name="Hammon N."/>
            <person name="Israni S."/>
            <person name="Dalin E."/>
            <person name="Tice H."/>
            <person name="Pitluck S."/>
            <person name="Chain P."/>
            <person name="Malfatti S."/>
            <person name="Shin M."/>
            <person name="Vergez L."/>
            <person name="Schmutz J."/>
            <person name="Larimer F."/>
            <person name="Land M."/>
            <person name="Hauser L."/>
            <person name="Kyrpides N."/>
            <person name="Lykidis A."/>
            <person name="LiPuma J.J."/>
            <person name="Konstantinidis K."/>
            <person name="Tiedje J.M."/>
            <person name="Richardson P."/>
        </authorList>
    </citation>
    <scope>NUCLEOTIDE SEQUENCE [LARGE SCALE GENOMIC DNA]</scope>
    <source>
        <strain evidence="3">AU 1054</strain>
    </source>
</reference>
<sequence length="380" mass="40448" precursor="true">MEHGAGRKAVIAGGSVGGLFAATALRAAGWDVRVFEQSPHALDSRGGGIVLQPPIERAFAFGGVALPRETGVDSIDRIYVDAHDRIVQRFAMPQTQTGWNVIYTALKRALPAGVIHAGDAFERFEQDGERIVAHFASGRAETADLLIGADGGRSTVRAQLLPDVRPTYAGYVAWRGLVDEHALPEQVLVLLRERFTFQQGDRHLFLTYLVPGADGTIEPGKRRVNWVWYRRLASDRMPSLFVARDGTQRDGSLPPGAMRDDHRAELVDAADRMLAPMLAALVDATAAPFAQAILDLAVERMAVGRAVLLGDAACMVRPHTAAGVAKAADDAVGLAEAVRDVARGAAFDAALVGWDARQRAASAAIAARGIALGARLMGAA</sequence>
<feature type="domain" description="FAD-binding" evidence="1">
    <location>
        <begin position="9"/>
        <end position="160"/>
    </location>
</feature>
<dbReference type="NCBIfam" id="NF005566">
    <property type="entry name" value="PRK07236.1"/>
    <property type="match status" value="1"/>
</dbReference>
<dbReference type="Pfam" id="PF22607">
    <property type="entry name" value="FAD_binding-like"/>
    <property type="match status" value="1"/>
</dbReference>
<dbReference type="InterPro" id="IPR053212">
    <property type="entry name" value="DHP_3-monooxygenase"/>
</dbReference>
<proteinExistence type="predicted"/>
<name>A0A0H2XQX8_BURO1</name>
<dbReference type="Pfam" id="PF01494">
    <property type="entry name" value="FAD_binding_3"/>
    <property type="match status" value="1"/>
</dbReference>
<dbReference type="HOGENOM" id="CLU_009665_0_1_4"/>